<evidence type="ECO:0000256" key="2">
    <source>
        <dbReference type="SAM" id="Phobius"/>
    </source>
</evidence>
<feature type="transmembrane region" description="Helical" evidence="2">
    <location>
        <begin position="29"/>
        <end position="51"/>
    </location>
</feature>
<evidence type="ECO:0000313" key="3">
    <source>
        <dbReference type="EMBL" id="KAG6704727.1"/>
    </source>
</evidence>
<dbReference type="AlphaFoldDB" id="A0A922ELC5"/>
<organism evidence="3 4">
    <name type="scientific">Carya illinoinensis</name>
    <name type="common">Pecan</name>
    <dbReference type="NCBI Taxonomy" id="32201"/>
    <lineage>
        <taxon>Eukaryota</taxon>
        <taxon>Viridiplantae</taxon>
        <taxon>Streptophyta</taxon>
        <taxon>Embryophyta</taxon>
        <taxon>Tracheophyta</taxon>
        <taxon>Spermatophyta</taxon>
        <taxon>Magnoliopsida</taxon>
        <taxon>eudicotyledons</taxon>
        <taxon>Gunneridae</taxon>
        <taxon>Pentapetalae</taxon>
        <taxon>rosids</taxon>
        <taxon>fabids</taxon>
        <taxon>Fagales</taxon>
        <taxon>Juglandaceae</taxon>
        <taxon>Carya</taxon>
    </lineage>
</organism>
<gene>
    <name evidence="3" type="ORF">I3842_07G147000</name>
</gene>
<keyword evidence="2" id="KW-0472">Membrane</keyword>
<evidence type="ECO:0000313" key="4">
    <source>
        <dbReference type="Proteomes" id="UP000811246"/>
    </source>
</evidence>
<dbReference type="EMBL" id="CM031831">
    <property type="protein sequence ID" value="KAG6704727.1"/>
    <property type="molecule type" value="Genomic_DNA"/>
</dbReference>
<keyword evidence="2" id="KW-0812">Transmembrane</keyword>
<reference evidence="3" key="1">
    <citation type="submission" date="2021-01" db="EMBL/GenBank/DDBJ databases">
        <authorList>
            <person name="Lovell J.T."/>
            <person name="Bentley N."/>
            <person name="Bhattarai G."/>
            <person name="Jenkins J.W."/>
            <person name="Sreedasyam A."/>
            <person name="Alarcon Y."/>
            <person name="Bock C."/>
            <person name="Boston L."/>
            <person name="Carlson J."/>
            <person name="Cervantes K."/>
            <person name="Clermont K."/>
            <person name="Krom N."/>
            <person name="Kubenka K."/>
            <person name="Mamidi S."/>
            <person name="Mattison C."/>
            <person name="Monteros M."/>
            <person name="Pisani C."/>
            <person name="Plott C."/>
            <person name="Rajasekar S."/>
            <person name="Rhein H.S."/>
            <person name="Rohla C."/>
            <person name="Song M."/>
            <person name="Hilaire R.S."/>
            <person name="Shu S."/>
            <person name="Wells L."/>
            <person name="Wang X."/>
            <person name="Webber J."/>
            <person name="Heerema R.J."/>
            <person name="Klein P."/>
            <person name="Conner P."/>
            <person name="Grauke L."/>
            <person name="Grimwood J."/>
            <person name="Schmutz J."/>
            <person name="Randall J.J."/>
        </authorList>
    </citation>
    <scope>NUCLEOTIDE SEQUENCE</scope>
    <source>
        <tissue evidence="3">Leaf</tissue>
    </source>
</reference>
<feature type="compositionally biased region" description="Low complexity" evidence="1">
    <location>
        <begin position="70"/>
        <end position="85"/>
    </location>
</feature>
<dbReference type="Proteomes" id="UP000811246">
    <property type="component" value="Chromosome 7"/>
</dbReference>
<name>A0A922ELC5_CARIL</name>
<comment type="caution">
    <text evidence="3">The sequence shown here is derived from an EMBL/GenBank/DDBJ whole genome shotgun (WGS) entry which is preliminary data.</text>
</comment>
<protein>
    <submittedName>
        <fullName evidence="3">Uncharacterized protein</fullName>
    </submittedName>
</protein>
<evidence type="ECO:0000256" key="1">
    <source>
        <dbReference type="SAM" id="MobiDB-lite"/>
    </source>
</evidence>
<keyword evidence="2" id="KW-1133">Transmembrane helix</keyword>
<feature type="region of interest" description="Disordered" evidence="1">
    <location>
        <begin position="70"/>
        <end position="102"/>
    </location>
</feature>
<sequence>MYVYNNKTQLKLTILRRVLLPNPLLFPNLLTPSYVSFVYFFLNEACVLYLLQWKSKFNFPHPRAFFPSPRVPSHSLSLSLSSSGPFSPPPTFLLPTSSPSVF</sequence>
<proteinExistence type="predicted"/>
<feature type="compositionally biased region" description="Low complexity" evidence="1">
    <location>
        <begin position="93"/>
        <end position="102"/>
    </location>
</feature>
<accession>A0A922ELC5</accession>